<proteinExistence type="predicted"/>
<feature type="region of interest" description="Disordered" evidence="1">
    <location>
        <begin position="62"/>
        <end position="82"/>
    </location>
</feature>
<evidence type="ECO:0000313" key="3">
    <source>
        <dbReference type="Proteomes" id="UP001595839"/>
    </source>
</evidence>
<accession>A0ABV9AFE2</accession>
<reference evidence="3" key="1">
    <citation type="journal article" date="2019" name="Int. J. Syst. Evol. Microbiol.">
        <title>The Global Catalogue of Microorganisms (GCM) 10K type strain sequencing project: providing services to taxonomists for standard genome sequencing and annotation.</title>
        <authorList>
            <consortium name="The Broad Institute Genomics Platform"/>
            <consortium name="The Broad Institute Genome Sequencing Center for Infectious Disease"/>
            <person name="Wu L."/>
            <person name="Ma J."/>
        </authorList>
    </citation>
    <scope>NUCLEOTIDE SEQUENCE [LARGE SCALE GENOMIC DNA]</scope>
    <source>
        <strain evidence="3">CGMCC 4.7177</strain>
    </source>
</reference>
<gene>
    <name evidence="2" type="ORF">ACFPIH_03020</name>
</gene>
<organism evidence="2 3">
    <name type="scientific">Streptomyces vulcanius</name>
    <dbReference type="NCBI Taxonomy" id="1441876"/>
    <lineage>
        <taxon>Bacteria</taxon>
        <taxon>Bacillati</taxon>
        <taxon>Actinomycetota</taxon>
        <taxon>Actinomycetes</taxon>
        <taxon>Kitasatosporales</taxon>
        <taxon>Streptomycetaceae</taxon>
        <taxon>Streptomyces</taxon>
    </lineage>
</organism>
<protein>
    <submittedName>
        <fullName evidence="2">Uncharacterized protein</fullName>
    </submittedName>
</protein>
<keyword evidence="3" id="KW-1185">Reference proteome</keyword>
<dbReference type="EMBL" id="JBHSFK010000002">
    <property type="protein sequence ID" value="MFC4498503.1"/>
    <property type="molecule type" value="Genomic_DNA"/>
</dbReference>
<feature type="compositionally biased region" description="Polar residues" evidence="1">
    <location>
        <begin position="72"/>
        <end position="82"/>
    </location>
</feature>
<dbReference type="Proteomes" id="UP001595839">
    <property type="component" value="Unassembled WGS sequence"/>
</dbReference>
<name>A0ABV9AFE2_9ACTN</name>
<evidence type="ECO:0000256" key="1">
    <source>
        <dbReference type="SAM" id="MobiDB-lite"/>
    </source>
</evidence>
<sequence length="82" mass="8623">MLDGAALADLIAQGRALQLTLGQRARRAALRAEATRVAYSATPVAADPREQLDLLDTVRRGLEAYETDGPGTENSSTGWGGP</sequence>
<evidence type="ECO:0000313" key="2">
    <source>
        <dbReference type="EMBL" id="MFC4498503.1"/>
    </source>
</evidence>
<dbReference type="RefSeq" id="WP_381167891.1">
    <property type="nucleotide sequence ID" value="NZ_JBHSFK010000002.1"/>
</dbReference>
<comment type="caution">
    <text evidence="2">The sequence shown here is derived from an EMBL/GenBank/DDBJ whole genome shotgun (WGS) entry which is preliminary data.</text>
</comment>